<organism evidence="6 7">
    <name type="scientific">Wohlfahrtiimonas larvae</name>
    <dbReference type="NCBI Taxonomy" id="1157986"/>
    <lineage>
        <taxon>Bacteria</taxon>
        <taxon>Pseudomonadati</taxon>
        <taxon>Pseudomonadota</taxon>
        <taxon>Gammaproteobacteria</taxon>
        <taxon>Cardiobacteriales</taxon>
        <taxon>Ignatzschineriaceae</taxon>
        <taxon>Wohlfahrtiimonas</taxon>
    </lineage>
</organism>
<proteinExistence type="inferred from homology"/>
<dbReference type="CDD" id="cd08422">
    <property type="entry name" value="PBP2_CrgA_like"/>
    <property type="match status" value="1"/>
</dbReference>
<evidence type="ECO:0000256" key="1">
    <source>
        <dbReference type="ARBA" id="ARBA00009437"/>
    </source>
</evidence>
<name>A0ABP9MUC6_9GAMM</name>
<dbReference type="Pfam" id="PF00126">
    <property type="entry name" value="HTH_1"/>
    <property type="match status" value="1"/>
</dbReference>
<dbReference type="PROSITE" id="PS50931">
    <property type="entry name" value="HTH_LYSR"/>
    <property type="match status" value="1"/>
</dbReference>
<evidence type="ECO:0000313" key="7">
    <source>
        <dbReference type="Proteomes" id="UP001500631"/>
    </source>
</evidence>
<keyword evidence="7" id="KW-1185">Reference proteome</keyword>
<dbReference type="InterPro" id="IPR000847">
    <property type="entry name" value="LysR_HTH_N"/>
</dbReference>
<dbReference type="InterPro" id="IPR005119">
    <property type="entry name" value="LysR_subst-bd"/>
</dbReference>
<dbReference type="InterPro" id="IPR036390">
    <property type="entry name" value="WH_DNA-bd_sf"/>
</dbReference>
<dbReference type="Gene3D" id="3.40.190.290">
    <property type="match status" value="1"/>
</dbReference>
<dbReference type="SUPFAM" id="SSF46785">
    <property type="entry name" value="Winged helix' DNA-binding domain"/>
    <property type="match status" value="1"/>
</dbReference>
<comment type="similarity">
    <text evidence="1">Belongs to the LysR transcriptional regulatory family.</text>
</comment>
<keyword evidence="4" id="KW-0804">Transcription</keyword>
<comment type="caution">
    <text evidence="6">The sequence shown here is derived from an EMBL/GenBank/DDBJ whole genome shotgun (WGS) entry which is preliminary data.</text>
</comment>
<dbReference type="PANTHER" id="PTHR30537:SF35">
    <property type="entry name" value="TRANSCRIPTIONAL REGULATORY PROTEIN"/>
    <property type="match status" value="1"/>
</dbReference>
<dbReference type="InterPro" id="IPR036388">
    <property type="entry name" value="WH-like_DNA-bd_sf"/>
</dbReference>
<dbReference type="Proteomes" id="UP001500631">
    <property type="component" value="Unassembled WGS sequence"/>
</dbReference>
<accession>A0ABP9MUC6</accession>
<feature type="domain" description="HTH lysR-type" evidence="5">
    <location>
        <begin position="1"/>
        <end position="59"/>
    </location>
</feature>
<evidence type="ECO:0000313" key="6">
    <source>
        <dbReference type="EMBL" id="GAA5100295.1"/>
    </source>
</evidence>
<dbReference type="RefSeq" id="WP_077925568.1">
    <property type="nucleotide sequence ID" value="NZ_BAABKE010000004.1"/>
</dbReference>
<reference evidence="7" key="1">
    <citation type="journal article" date="2019" name="Int. J. Syst. Evol. Microbiol.">
        <title>The Global Catalogue of Microorganisms (GCM) 10K type strain sequencing project: providing services to taxonomists for standard genome sequencing and annotation.</title>
        <authorList>
            <consortium name="The Broad Institute Genomics Platform"/>
            <consortium name="The Broad Institute Genome Sequencing Center for Infectious Disease"/>
            <person name="Wu L."/>
            <person name="Ma J."/>
        </authorList>
    </citation>
    <scope>NUCLEOTIDE SEQUENCE [LARGE SCALE GENOMIC DNA]</scope>
    <source>
        <strain evidence="7">JCM 18424</strain>
    </source>
</reference>
<sequence>MDRIRAAEVFITIVEQGSLSGAADKLDMSRAMVTRYLAEMEGWAGARLLHRTTRRLSLTSAGKVIYNEVLKLNNIANRLPLLSQNYSDSPAGSLRISCPHSIAYDELAKALVPFLKQYPKIEIDVRISNQAVNLVEDRIDLAIRITDQLEPQLIAKKLGVCHSVVCASPEYFSDKDLPKVPNDLLVHNCLVYRYFGQNEWCFDYDGQVYAVSVKGQLRSNESTFLTQATSAGAGIAMLPYSSVRNQLKDGSLIQVLPNYQPKPLTVYAVYSSREHMPQALRCLLDHLSDWFKNI</sequence>
<evidence type="ECO:0000259" key="5">
    <source>
        <dbReference type="PROSITE" id="PS50931"/>
    </source>
</evidence>
<evidence type="ECO:0000256" key="4">
    <source>
        <dbReference type="ARBA" id="ARBA00023163"/>
    </source>
</evidence>
<dbReference type="SUPFAM" id="SSF53850">
    <property type="entry name" value="Periplasmic binding protein-like II"/>
    <property type="match status" value="1"/>
</dbReference>
<dbReference type="InterPro" id="IPR058163">
    <property type="entry name" value="LysR-type_TF_proteobact-type"/>
</dbReference>
<dbReference type="EMBL" id="BAABKE010000004">
    <property type="protein sequence ID" value="GAA5100295.1"/>
    <property type="molecule type" value="Genomic_DNA"/>
</dbReference>
<gene>
    <name evidence="6" type="ORF">GCM10023338_14850</name>
</gene>
<keyword evidence="2" id="KW-0805">Transcription regulation</keyword>
<dbReference type="Pfam" id="PF03466">
    <property type="entry name" value="LysR_substrate"/>
    <property type="match status" value="1"/>
</dbReference>
<protein>
    <submittedName>
        <fullName evidence="6">LysR family transcriptional regulator</fullName>
    </submittedName>
</protein>
<dbReference type="Gene3D" id="1.10.10.10">
    <property type="entry name" value="Winged helix-like DNA-binding domain superfamily/Winged helix DNA-binding domain"/>
    <property type="match status" value="1"/>
</dbReference>
<dbReference type="PANTHER" id="PTHR30537">
    <property type="entry name" value="HTH-TYPE TRANSCRIPTIONAL REGULATOR"/>
    <property type="match status" value="1"/>
</dbReference>
<evidence type="ECO:0000256" key="2">
    <source>
        <dbReference type="ARBA" id="ARBA00023015"/>
    </source>
</evidence>
<evidence type="ECO:0000256" key="3">
    <source>
        <dbReference type="ARBA" id="ARBA00023125"/>
    </source>
</evidence>
<keyword evidence="3" id="KW-0238">DNA-binding</keyword>